<dbReference type="PROSITE" id="PS50888">
    <property type="entry name" value="BHLH"/>
    <property type="match status" value="1"/>
</dbReference>
<keyword evidence="3" id="KW-0238">DNA-binding</keyword>
<keyword evidence="5" id="KW-0539">Nucleus</keyword>
<organism evidence="8 9">
    <name type="scientific">Tripterygium wilfordii</name>
    <name type="common">Thunder God vine</name>
    <dbReference type="NCBI Taxonomy" id="458696"/>
    <lineage>
        <taxon>Eukaryota</taxon>
        <taxon>Viridiplantae</taxon>
        <taxon>Streptophyta</taxon>
        <taxon>Embryophyta</taxon>
        <taxon>Tracheophyta</taxon>
        <taxon>Spermatophyta</taxon>
        <taxon>Magnoliopsida</taxon>
        <taxon>eudicotyledons</taxon>
        <taxon>Gunneridae</taxon>
        <taxon>Pentapetalae</taxon>
        <taxon>rosids</taxon>
        <taxon>fabids</taxon>
        <taxon>Celastrales</taxon>
        <taxon>Celastraceae</taxon>
        <taxon>Tripterygium</taxon>
    </lineage>
</organism>
<evidence type="ECO:0000313" key="8">
    <source>
        <dbReference type="EMBL" id="KAF5737252.1"/>
    </source>
</evidence>
<dbReference type="PANTHER" id="PTHR45914:SF2">
    <property type="entry name" value="TRANSCRIPTION FACTOR BHLH140-LIKE PROTEIN"/>
    <property type="match status" value="1"/>
</dbReference>
<dbReference type="AlphaFoldDB" id="A0A7J7CT13"/>
<dbReference type="InterPro" id="IPR045843">
    <property type="entry name" value="IND-like"/>
</dbReference>
<comment type="caution">
    <text evidence="8">The sequence shown here is derived from an EMBL/GenBank/DDBJ whole genome shotgun (WGS) entry which is preliminary data.</text>
</comment>
<keyword evidence="4" id="KW-0804">Transcription</keyword>
<proteinExistence type="predicted"/>
<accession>A0A7J7CT13</accession>
<evidence type="ECO:0000259" key="7">
    <source>
        <dbReference type="PROSITE" id="PS50888"/>
    </source>
</evidence>
<evidence type="ECO:0000256" key="3">
    <source>
        <dbReference type="ARBA" id="ARBA00023125"/>
    </source>
</evidence>
<feature type="compositionally biased region" description="Low complexity" evidence="6">
    <location>
        <begin position="1"/>
        <end position="19"/>
    </location>
</feature>
<evidence type="ECO:0000256" key="4">
    <source>
        <dbReference type="ARBA" id="ARBA00023163"/>
    </source>
</evidence>
<dbReference type="Pfam" id="PF00010">
    <property type="entry name" value="HLH"/>
    <property type="match status" value="1"/>
</dbReference>
<evidence type="ECO:0000256" key="1">
    <source>
        <dbReference type="ARBA" id="ARBA00004123"/>
    </source>
</evidence>
<dbReference type="GO" id="GO:0003677">
    <property type="term" value="F:DNA binding"/>
    <property type="evidence" value="ECO:0007669"/>
    <property type="project" value="UniProtKB-KW"/>
</dbReference>
<dbReference type="InParanoid" id="A0A7J7CT13"/>
<dbReference type="SUPFAM" id="SSF47459">
    <property type="entry name" value="HLH, helix-loop-helix DNA-binding domain"/>
    <property type="match status" value="1"/>
</dbReference>
<dbReference type="PANTHER" id="PTHR45914">
    <property type="entry name" value="TRANSCRIPTION FACTOR HEC3-RELATED"/>
    <property type="match status" value="1"/>
</dbReference>
<dbReference type="InterPro" id="IPR036638">
    <property type="entry name" value="HLH_DNA-bd_sf"/>
</dbReference>
<dbReference type="GO" id="GO:0003700">
    <property type="term" value="F:DNA-binding transcription factor activity"/>
    <property type="evidence" value="ECO:0007669"/>
    <property type="project" value="InterPro"/>
</dbReference>
<dbReference type="InterPro" id="IPR011598">
    <property type="entry name" value="bHLH_dom"/>
</dbReference>
<dbReference type="GO" id="GO:0046983">
    <property type="term" value="F:protein dimerization activity"/>
    <property type="evidence" value="ECO:0007669"/>
    <property type="project" value="InterPro"/>
</dbReference>
<dbReference type="EMBL" id="JAAARO010000013">
    <property type="protein sequence ID" value="KAF5737252.1"/>
    <property type="molecule type" value="Genomic_DNA"/>
</dbReference>
<feature type="domain" description="BHLH" evidence="7">
    <location>
        <begin position="46"/>
        <end position="95"/>
    </location>
</feature>
<evidence type="ECO:0000256" key="6">
    <source>
        <dbReference type="SAM" id="MobiDB-lite"/>
    </source>
</evidence>
<evidence type="ECO:0000313" key="9">
    <source>
        <dbReference type="Proteomes" id="UP000593562"/>
    </source>
</evidence>
<sequence length="172" mass="19380">MDYFPSSTNPTSSGSSSVPTKERKTESSSSSSNGSCKKGNKGEVKLSTDPQSVAARERRHRISDRFKILQSLVPGGNKMDTVSMLEEAIHYVEFLKSQILLHQNLIINNNDDPSSLYFNGFLPPQQEEEEVVYLDTNFIDSALQPSISLPIQEEYYCFQGEDQMPHHPFMNN</sequence>
<dbReference type="FunFam" id="4.10.280.10:FF:000089">
    <property type="entry name" value="Transcription factor LAX PANICLE"/>
    <property type="match status" value="1"/>
</dbReference>
<keyword evidence="2" id="KW-0805">Transcription regulation</keyword>
<dbReference type="Gene3D" id="4.10.280.10">
    <property type="entry name" value="Helix-loop-helix DNA-binding domain"/>
    <property type="match status" value="1"/>
</dbReference>
<dbReference type="CDD" id="cd11454">
    <property type="entry name" value="bHLH_AtIND_like"/>
    <property type="match status" value="1"/>
</dbReference>
<evidence type="ECO:0000256" key="2">
    <source>
        <dbReference type="ARBA" id="ARBA00023015"/>
    </source>
</evidence>
<dbReference type="Proteomes" id="UP000593562">
    <property type="component" value="Unassembled WGS sequence"/>
</dbReference>
<feature type="compositionally biased region" description="Low complexity" evidence="6">
    <location>
        <begin position="27"/>
        <end position="37"/>
    </location>
</feature>
<feature type="region of interest" description="Disordered" evidence="6">
    <location>
        <begin position="1"/>
        <end position="57"/>
    </location>
</feature>
<keyword evidence="9" id="KW-1185">Reference proteome</keyword>
<evidence type="ECO:0000256" key="5">
    <source>
        <dbReference type="ARBA" id="ARBA00023242"/>
    </source>
</evidence>
<reference evidence="8 9" key="1">
    <citation type="journal article" date="2020" name="Nat. Commun.">
        <title>Genome of Tripterygium wilfordii and identification of cytochrome P450 involved in triptolide biosynthesis.</title>
        <authorList>
            <person name="Tu L."/>
            <person name="Su P."/>
            <person name="Zhang Z."/>
            <person name="Gao L."/>
            <person name="Wang J."/>
            <person name="Hu T."/>
            <person name="Zhou J."/>
            <person name="Zhang Y."/>
            <person name="Zhao Y."/>
            <person name="Liu Y."/>
            <person name="Song Y."/>
            <person name="Tong Y."/>
            <person name="Lu Y."/>
            <person name="Yang J."/>
            <person name="Xu C."/>
            <person name="Jia M."/>
            <person name="Peters R.J."/>
            <person name="Huang L."/>
            <person name="Gao W."/>
        </authorList>
    </citation>
    <scope>NUCLEOTIDE SEQUENCE [LARGE SCALE GENOMIC DNA]</scope>
    <source>
        <strain evidence="9">cv. XIE 37</strain>
        <tissue evidence="8">Leaf</tissue>
    </source>
</reference>
<dbReference type="GO" id="GO:0005634">
    <property type="term" value="C:nucleus"/>
    <property type="evidence" value="ECO:0007669"/>
    <property type="project" value="UniProtKB-SubCell"/>
</dbReference>
<comment type="subcellular location">
    <subcellularLocation>
        <location evidence="1">Nucleus</location>
    </subcellularLocation>
</comment>
<dbReference type="SMART" id="SM00353">
    <property type="entry name" value="HLH"/>
    <property type="match status" value="1"/>
</dbReference>
<name>A0A7J7CT13_TRIWF</name>
<gene>
    <name evidence="8" type="ORF">HS088_TW13G00131</name>
</gene>
<protein>
    <submittedName>
        <fullName evidence="8">Transcription factor bHLH</fullName>
    </submittedName>
</protein>